<protein>
    <submittedName>
        <fullName evidence="1">DGQHR domain-containing protein</fullName>
    </submittedName>
</protein>
<evidence type="ECO:0000313" key="2">
    <source>
        <dbReference type="Proteomes" id="UP000707731"/>
    </source>
</evidence>
<dbReference type="EMBL" id="JADLQN010000011">
    <property type="protein sequence ID" value="MBF6358255.1"/>
    <property type="molecule type" value="Genomic_DNA"/>
</dbReference>
<comment type="caution">
    <text evidence="1">The sequence shown here is derived from an EMBL/GenBank/DDBJ whole genome shotgun (WGS) entry which is preliminary data.</text>
</comment>
<dbReference type="RefSeq" id="WP_195005095.1">
    <property type="nucleotide sequence ID" value="NZ_JADLQN010000011.1"/>
</dbReference>
<reference evidence="1 2" key="1">
    <citation type="submission" date="2020-10" db="EMBL/GenBank/DDBJ databases">
        <title>Identification of Nocardia species via Next-generation sequencing and recognition of intraspecies genetic diversity.</title>
        <authorList>
            <person name="Li P."/>
            <person name="Li P."/>
            <person name="Lu B."/>
        </authorList>
    </citation>
    <scope>NUCLEOTIDE SEQUENCE [LARGE SCALE GENOMIC DNA]</scope>
    <source>
        <strain evidence="1 2">BJ06-0143</strain>
    </source>
</reference>
<dbReference type="InterPro" id="IPR017642">
    <property type="entry name" value="DNA_S_mod_DndB"/>
</dbReference>
<dbReference type="InterPro" id="IPR017601">
    <property type="entry name" value="DGQHR-contain_dom"/>
</dbReference>
<accession>A0ABS0DIG2</accession>
<organism evidence="1 2">
    <name type="scientific">Nocardia higoensis</name>
    <dbReference type="NCBI Taxonomy" id="228599"/>
    <lineage>
        <taxon>Bacteria</taxon>
        <taxon>Bacillati</taxon>
        <taxon>Actinomycetota</taxon>
        <taxon>Actinomycetes</taxon>
        <taxon>Mycobacteriales</taxon>
        <taxon>Nocardiaceae</taxon>
        <taxon>Nocardia</taxon>
    </lineage>
</organism>
<evidence type="ECO:0000313" key="1">
    <source>
        <dbReference type="EMBL" id="MBF6358255.1"/>
    </source>
</evidence>
<dbReference type="NCBIfam" id="TIGR03187">
    <property type="entry name" value="DGQHR"/>
    <property type="match status" value="1"/>
</dbReference>
<proteinExistence type="predicted"/>
<name>A0ABS0DIG2_9NOCA</name>
<sequence>MSELKSEKAASKIRLQGAVIVQSGRPMLLTAIRAEDLGRHKKVDVFDPSTKKGYQRTAQTARVNSAAKYYGEKGGWMPNPLLVNIREEDFSKLEIVIEDDQEGFEEARSNGGDWIGVGYIEIPEDLPIWVYDGQHRADGLAVVLADYSGFENFPVPLSINLGLTEIEEMTEFYEVNTNAKSVRTDLAWSLLKSMADEDPELADRLEMEGRDWITRGQTVVEELEALGGVWSGRIQAPNQRGKRSDKLTIPQAAFVRSLRPLLDMPLLAKAEPAKIAQLLNAYWAGIAQVLPEPFAPANNPKDYAIQKGQGTIALHRVLPQVIEVVRAKGKSLADPAAYAEVMEDLPNLAGEIITEKGAQPVSGAEFWLSGSKGAASQFSGDAGRKRLSVVIRTLLPRPAEGLNF</sequence>
<keyword evidence="2" id="KW-1185">Reference proteome</keyword>
<dbReference type="Pfam" id="PF14072">
    <property type="entry name" value="DndB"/>
    <property type="match status" value="1"/>
</dbReference>
<gene>
    <name evidence="1" type="ORF">IU449_27540</name>
</gene>
<dbReference type="Proteomes" id="UP000707731">
    <property type="component" value="Unassembled WGS sequence"/>
</dbReference>